<proteinExistence type="predicted"/>
<gene>
    <name evidence="1" type="ORF">GXP69_13420</name>
</gene>
<accession>A0A6B3LY13</accession>
<dbReference type="Proteomes" id="UP000474777">
    <property type="component" value="Unassembled WGS sequence"/>
</dbReference>
<name>A0A6B3LY13_9BACT</name>
<reference evidence="1 2" key="1">
    <citation type="submission" date="2020-02" db="EMBL/GenBank/DDBJ databases">
        <authorList>
            <person name="Kim M.K."/>
        </authorList>
    </citation>
    <scope>NUCLEOTIDE SEQUENCE [LARGE SCALE GENOMIC DNA]</scope>
    <source>
        <strain evidence="1 2">BT327</strain>
    </source>
</reference>
<dbReference type="EMBL" id="JAAGWD010000005">
    <property type="protein sequence ID" value="NEM98698.1"/>
    <property type="molecule type" value="Genomic_DNA"/>
</dbReference>
<keyword evidence="2" id="KW-1185">Reference proteome</keyword>
<protein>
    <submittedName>
        <fullName evidence="1">Uncharacterized protein</fullName>
    </submittedName>
</protein>
<evidence type="ECO:0000313" key="1">
    <source>
        <dbReference type="EMBL" id="NEM98698.1"/>
    </source>
</evidence>
<dbReference type="AlphaFoldDB" id="A0A6B3LY13"/>
<sequence>MDAFRTKNIKEGEVLTYQELYPILQEKYPKYKDVQKEAEQHLAKLSYVNPAPDGLMLTQVGYDALSEM</sequence>
<comment type="caution">
    <text evidence="1">The sequence shown here is derived from an EMBL/GenBank/DDBJ whole genome shotgun (WGS) entry which is preliminary data.</text>
</comment>
<organism evidence="1 2">
    <name type="scientific">Pontibacter burrus</name>
    <dbReference type="NCBI Taxonomy" id="2704466"/>
    <lineage>
        <taxon>Bacteria</taxon>
        <taxon>Pseudomonadati</taxon>
        <taxon>Bacteroidota</taxon>
        <taxon>Cytophagia</taxon>
        <taxon>Cytophagales</taxon>
        <taxon>Hymenobacteraceae</taxon>
        <taxon>Pontibacter</taxon>
    </lineage>
</organism>
<evidence type="ECO:0000313" key="2">
    <source>
        <dbReference type="Proteomes" id="UP000474777"/>
    </source>
</evidence>